<feature type="compositionally biased region" description="Basic and acidic residues" evidence="1">
    <location>
        <begin position="1281"/>
        <end position="1295"/>
    </location>
</feature>
<reference evidence="3" key="2">
    <citation type="submission" date="2025-09" db="UniProtKB">
        <authorList>
            <consortium name="Ensembl"/>
        </authorList>
    </citation>
    <scope>IDENTIFICATION</scope>
</reference>
<feature type="compositionally biased region" description="Polar residues" evidence="1">
    <location>
        <begin position="1146"/>
        <end position="1164"/>
    </location>
</feature>
<feature type="compositionally biased region" description="Polar residues" evidence="1">
    <location>
        <begin position="709"/>
        <end position="722"/>
    </location>
</feature>
<feature type="signal peptide" evidence="2">
    <location>
        <begin position="1"/>
        <end position="24"/>
    </location>
</feature>
<feature type="compositionally biased region" description="Polar residues" evidence="1">
    <location>
        <begin position="460"/>
        <end position="470"/>
    </location>
</feature>
<dbReference type="PANTHER" id="PTHR14931:SF2">
    <property type="entry name" value="LIGAND DEPENDENT NUCLEAR RECEPTOR COREPRESSOR"/>
    <property type="match status" value="1"/>
</dbReference>
<keyword evidence="4" id="KW-1185">Reference proteome</keyword>
<feature type="region of interest" description="Disordered" evidence="1">
    <location>
        <begin position="610"/>
        <end position="636"/>
    </location>
</feature>
<accession>A0A3B3T1M9</accession>
<dbReference type="InterPro" id="IPR028104">
    <property type="entry name" value="DUF4553"/>
</dbReference>
<proteinExistence type="predicted"/>
<sequence>MSRSPPDTQILTLSFSLFPFLCLCFSDFQNLSPEKARDLQSVSSLKQFMAKLCPHHQRQIVNALEFLQTEVSALNTPCSLKSPAGALALEETVVMDSGPMSKSRNVVDLSTAEAVLVPGISAPQACSSPTPQQVDSHISESLKHLSPIDFMDQGGIQLNEQAEGDPGSNVLSDVKNSLVGLSNSSHTLVGTLEDNQCSSKASSDQSTEPLHTACDPFDCPMGSSSQGDAKDLLTNPNPVKRTSKSISPASPRTARKSCKGPHAQTKDSSIRQVINDPDINYDIVYIRKPITEIELEPKKHISPRRTARKSTRGYNFVEDFLELRTVRTLARKSSEIQRNGNCPTPVAEVETVTPKQAFSKPDAIPPVDVPFVGGCGETAGEGAPTEKAVETKHTGDGVTEGTEADPTVETSQTDQPRPRGLTPSSPQGDESQPSVELDPMGQASPRGDVFSCLYEDESQLRVTTNETGSLQPEGEKYVSSQESELVPEENLKLDFVPDRKSKDEGSEKHKKETVILLSDQPVSVTKHAQDNSVPSNITDASESIPAVAPEEDPFLIRPVTALDGSSQVTLEEYCADVEGISSCSDVQVTILHQSENEELNMLTTCLGNNTEPVATEEQEDTETEVTSGKDETEEKLPSVIDSALRDDVSEPKFQEMIVCNIPEKSQSLKENGSKNSDRCLRSRVQSVTPSRTVKRTSSSIKGFQENDPESTASEQSPVTRTVPSDCLPTAFDKTVLESAEVPINESQASYSKSNDCQVEDNRVQTRQNYKSVSHEEPGKNGGNESISTIDGTNFQKREANISEEIAVATDSVKSDIPDLGNNVASEGVSLEDVPMRRESKRIAKSVNSGILNQSSQVVLRSQSSKASGRPGEISAHKTNERRHVGCSVKATVGKGLQPQKSVSDSSGIQSLEVTAENSPKFLEALRGEETQQLIGKLNTRYDKMQKGWIQLDKDGQAISRPRNKADRLKDIWKSKRRSRKPKFCDGQKYSPVQMLFMKTFDLATVCHWFLQSTETRSLVIVKKVNKRLPSEAQLGFYGSSGLASNSRALFPSLQAERLKKHLKKFPVASPVKSNLKNQQLIAKTREHSGFSGKESVKTELTTATRISTKPNPQHPPSRSQAAASANLPARSRILRKYSNIREKLQGQRQKLQPGKNTSVKTVLSPQPKIKSHPQALKNTSQDSKLNKNRDQKAKKPMTPSSKKQLASDVGHGKQAKSRNDRLLIDGKDDKMPARAAPSSRSAAKPSSSVTSKSKGKAEDQIAASKKANVCGVQKLNPVKMSSRDPKELKKQGDSSVKEIGCFKQTKVDVAPSPSKAQVLTRSQRKMEAMTTRTAPTKPDRKRTSNVEPPPFPAKMTRKSLSKTESCPTAENGLLL</sequence>
<dbReference type="Pfam" id="PF15090">
    <property type="entry name" value="DUF4553"/>
    <property type="match status" value="1"/>
</dbReference>
<evidence type="ECO:0000256" key="1">
    <source>
        <dbReference type="SAM" id="MobiDB-lite"/>
    </source>
</evidence>
<feature type="compositionally biased region" description="Polar residues" evidence="1">
    <location>
        <begin position="530"/>
        <end position="541"/>
    </location>
</feature>
<dbReference type="GeneTree" id="ENSGT00940000154965"/>
<name>A0A3B3T1M9_9TELE</name>
<feature type="compositionally biased region" description="Polar residues" evidence="1">
    <location>
        <begin position="1098"/>
        <end position="1123"/>
    </location>
</feature>
<feature type="region of interest" description="Disordered" evidence="1">
    <location>
        <begin position="664"/>
        <end position="725"/>
    </location>
</feature>
<feature type="region of interest" description="Disordered" evidence="1">
    <location>
        <begin position="1145"/>
        <end position="1264"/>
    </location>
</feature>
<feature type="compositionally biased region" description="Basic and acidic residues" evidence="1">
    <location>
        <begin position="671"/>
        <end position="680"/>
    </location>
</feature>
<feature type="compositionally biased region" description="Polar residues" evidence="1">
    <location>
        <begin position="422"/>
        <end position="434"/>
    </location>
</feature>
<feature type="compositionally biased region" description="Polar residues" evidence="1">
    <location>
        <begin position="683"/>
        <end position="701"/>
    </location>
</feature>
<reference evidence="3" key="1">
    <citation type="submission" date="2025-08" db="UniProtKB">
        <authorList>
            <consortium name="Ensembl"/>
        </authorList>
    </citation>
    <scope>IDENTIFICATION</scope>
</reference>
<evidence type="ECO:0000313" key="3">
    <source>
        <dbReference type="Ensembl" id="ENSPKIP00000036575.1"/>
    </source>
</evidence>
<evidence type="ECO:0000313" key="4">
    <source>
        <dbReference type="Proteomes" id="UP000261540"/>
    </source>
</evidence>
<evidence type="ECO:0000256" key="2">
    <source>
        <dbReference type="SAM" id="SignalP"/>
    </source>
</evidence>
<dbReference type="PANTHER" id="PTHR14931">
    <property type="entry name" value="GENE 340-RELATED"/>
    <property type="match status" value="1"/>
</dbReference>
<feature type="compositionally biased region" description="Low complexity" evidence="1">
    <location>
        <begin position="1233"/>
        <end position="1252"/>
    </location>
</feature>
<feature type="compositionally biased region" description="Acidic residues" evidence="1">
    <location>
        <begin position="614"/>
        <end position="623"/>
    </location>
</feature>
<feature type="region of interest" description="Disordered" evidence="1">
    <location>
        <begin position="372"/>
        <end position="546"/>
    </location>
</feature>
<evidence type="ECO:0008006" key="5">
    <source>
        <dbReference type="Google" id="ProtNLM"/>
    </source>
</evidence>
<feature type="region of interest" description="Disordered" evidence="1">
    <location>
        <begin position="1276"/>
        <end position="1295"/>
    </location>
</feature>
<feature type="compositionally biased region" description="Basic and acidic residues" evidence="1">
    <location>
        <begin position="1184"/>
        <end position="1193"/>
    </location>
</feature>
<feature type="compositionally biased region" description="Basic and acidic residues" evidence="1">
    <location>
        <begin position="1217"/>
        <end position="1232"/>
    </location>
</feature>
<keyword evidence="2" id="KW-0732">Signal</keyword>
<feature type="compositionally biased region" description="Basic and acidic residues" evidence="1">
    <location>
        <begin position="489"/>
        <end position="513"/>
    </location>
</feature>
<feature type="compositionally biased region" description="Basic and acidic residues" evidence="1">
    <location>
        <begin position="627"/>
        <end position="636"/>
    </location>
</feature>
<protein>
    <recommendedName>
        <fullName evidence="5">Ligand dependent nuclear receptor corepressor</fullName>
    </recommendedName>
</protein>
<dbReference type="Ensembl" id="ENSPKIT00000017523.1">
    <property type="protein sequence ID" value="ENSPKIP00000036575.1"/>
    <property type="gene ID" value="ENSPKIG00000015096.1"/>
</dbReference>
<feature type="region of interest" description="Disordered" evidence="1">
    <location>
        <begin position="1083"/>
        <end position="1129"/>
    </location>
</feature>
<feature type="region of interest" description="Disordered" evidence="1">
    <location>
        <begin position="218"/>
        <end position="269"/>
    </location>
</feature>
<feature type="region of interest" description="Disordered" evidence="1">
    <location>
        <begin position="766"/>
        <end position="789"/>
    </location>
</feature>
<feature type="region of interest" description="Disordered" evidence="1">
    <location>
        <begin position="1307"/>
        <end position="1375"/>
    </location>
</feature>
<organism evidence="3 4">
    <name type="scientific">Paramormyrops kingsleyae</name>
    <dbReference type="NCBI Taxonomy" id="1676925"/>
    <lineage>
        <taxon>Eukaryota</taxon>
        <taxon>Metazoa</taxon>
        <taxon>Chordata</taxon>
        <taxon>Craniata</taxon>
        <taxon>Vertebrata</taxon>
        <taxon>Euteleostomi</taxon>
        <taxon>Actinopterygii</taxon>
        <taxon>Neopterygii</taxon>
        <taxon>Teleostei</taxon>
        <taxon>Osteoglossocephala</taxon>
        <taxon>Osteoglossomorpha</taxon>
        <taxon>Osteoglossiformes</taxon>
        <taxon>Mormyridae</taxon>
        <taxon>Paramormyrops</taxon>
    </lineage>
</organism>
<feature type="region of interest" description="Disordered" evidence="1">
    <location>
        <begin position="856"/>
        <end position="880"/>
    </location>
</feature>
<feature type="chain" id="PRO_5017272568" description="Ligand dependent nuclear receptor corepressor" evidence="2">
    <location>
        <begin position="25"/>
        <end position="1375"/>
    </location>
</feature>
<dbReference type="Proteomes" id="UP000261540">
    <property type="component" value="Unplaced"/>
</dbReference>